<dbReference type="RefSeq" id="WP_189631758.1">
    <property type="nucleotide sequence ID" value="NZ_BNAG01000010.1"/>
</dbReference>
<evidence type="ECO:0000313" key="1">
    <source>
        <dbReference type="EMBL" id="GHE76338.1"/>
    </source>
</evidence>
<organism evidence="1 2">
    <name type="scientific">Roseivirga thermotolerans</name>
    <dbReference type="NCBI Taxonomy" id="1758176"/>
    <lineage>
        <taxon>Bacteria</taxon>
        <taxon>Pseudomonadati</taxon>
        <taxon>Bacteroidota</taxon>
        <taxon>Cytophagia</taxon>
        <taxon>Cytophagales</taxon>
        <taxon>Roseivirgaceae</taxon>
        <taxon>Roseivirga</taxon>
    </lineage>
</organism>
<keyword evidence="2" id="KW-1185">Reference proteome</keyword>
<dbReference type="PROSITE" id="PS51257">
    <property type="entry name" value="PROKAR_LIPOPROTEIN"/>
    <property type="match status" value="1"/>
</dbReference>
<reference evidence="2" key="1">
    <citation type="journal article" date="2019" name="Int. J. Syst. Evol. Microbiol.">
        <title>The Global Catalogue of Microorganisms (GCM) 10K type strain sequencing project: providing services to taxonomists for standard genome sequencing and annotation.</title>
        <authorList>
            <consortium name="The Broad Institute Genomics Platform"/>
            <consortium name="The Broad Institute Genome Sequencing Center for Infectious Disease"/>
            <person name="Wu L."/>
            <person name="Ma J."/>
        </authorList>
    </citation>
    <scope>NUCLEOTIDE SEQUENCE [LARGE SCALE GENOMIC DNA]</scope>
    <source>
        <strain evidence="2">CGMCC 1.15111</strain>
    </source>
</reference>
<comment type="caution">
    <text evidence="1">The sequence shown here is derived from an EMBL/GenBank/DDBJ whole genome shotgun (WGS) entry which is preliminary data.</text>
</comment>
<gene>
    <name evidence="1" type="ORF">GCM10011340_36430</name>
</gene>
<protein>
    <recommendedName>
        <fullName evidence="3">Lipocalin-like domain-containing protein</fullName>
    </recommendedName>
</protein>
<accession>A0ABQ3IA36</accession>
<evidence type="ECO:0008006" key="3">
    <source>
        <dbReference type="Google" id="ProtNLM"/>
    </source>
</evidence>
<proteinExistence type="predicted"/>
<name>A0ABQ3IA36_9BACT</name>
<sequence length="143" mass="15261">MKKREIITGLIILGLLFLAFSCGPDGPVEPSLQDLTYEKLAGDWTLGQFGSIKVDGNNVSANYPGFSLSFAEGTYTTANAGDLFRASGTWQWGDASAHTVVLDDGKQVTIQSLTTTKFVFGFTKATGPTRAGLAGEYIITVEK</sequence>
<evidence type="ECO:0000313" key="2">
    <source>
        <dbReference type="Proteomes" id="UP000658258"/>
    </source>
</evidence>
<dbReference type="Proteomes" id="UP000658258">
    <property type="component" value="Unassembled WGS sequence"/>
</dbReference>
<dbReference type="EMBL" id="BNAG01000010">
    <property type="protein sequence ID" value="GHE76338.1"/>
    <property type="molecule type" value="Genomic_DNA"/>
</dbReference>